<dbReference type="Proteomes" id="UP000638043">
    <property type="component" value="Unassembled WGS sequence"/>
</dbReference>
<dbReference type="Pfam" id="PF19300">
    <property type="entry name" value="BPD_transp_1_N"/>
    <property type="match status" value="1"/>
</dbReference>
<dbReference type="CDD" id="cd06261">
    <property type="entry name" value="TM_PBP2"/>
    <property type="match status" value="1"/>
</dbReference>
<proteinExistence type="inferred from homology"/>
<comment type="subcellular location">
    <subcellularLocation>
        <location evidence="1 7">Cell membrane</location>
        <topology evidence="1 7">Multi-pass membrane protein</topology>
    </subcellularLocation>
</comment>
<evidence type="ECO:0000256" key="2">
    <source>
        <dbReference type="ARBA" id="ARBA00022448"/>
    </source>
</evidence>
<keyword evidence="3" id="KW-1003">Cell membrane</keyword>
<evidence type="ECO:0000256" key="5">
    <source>
        <dbReference type="ARBA" id="ARBA00022989"/>
    </source>
</evidence>
<feature type="transmembrane region" description="Helical" evidence="7">
    <location>
        <begin position="309"/>
        <end position="331"/>
    </location>
</feature>
<dbReference type="PROSITE" id="PS50928">
    <property type="entry name" value="ABC_TM1"/>
    <property type="match status" value="1"/>
</dbReference>
<dbReference type="InterPro" id="IPR045621">
    <property type="entry name" value="BPD_transp_1_N"/>
</dbReference>
<evidence type="ECO:0000256" key="1">
    <source>
        <dbReference type="ARBA" id="ARBA00004651"/>
    </source>
</evidence>
<accession>A0ABQ2N1N5</accession>
<feature type="domain" description="ABC transmembrane type-1" evidence="8">
    <location>
        <begin position="122"/>
        <end position="328"/>
    </location>
</feature>
<feature type="transmembrane region" description="Helical" evidence="7">
    <location>
        <begin position="161"/>
        <end position="189"/>
    </location>
</feature>
<dbReference type="Pfam" id="PF00528">
    <property type="entry name" value="BPD_transp_1"/>
    <property type="match status" value="1"/>
</dbReference>
<comment type="similarity">
    <text evidence="7">Belongs to the binding-protein-dependent transport system permease family.</text>
</comment>
<keyword evidence="4 7" id="KW-0812">Transmembrane</keyword>
<sequence length="344" mass="37233">MSQTPDQLPATVAAQAAVAGARPRRHPFLFFLLRRIVQAIVVIFVVTIVVFALLQMLPGGPARGVLGVQATAEQIAQFNHEQGYDRPVWEQYILFLGRLLSGDLGQSFLLNMSVSDAIMQRLPKTLLLTGLSLVIALVIAIPVGIFQAVRRNRGADYTLSTLAIIAYSTPSFFLGMILIMVFSQGFGILPAGAPQGETIGDVLLEPQRMILPVITGAIPLVANFSRYMRSSALDSLSEDYIRTARSKGTPFRRVLSRHLLRNSLTPVIAMLGYQLPVMFGGALVIEQLFNYPGMGLLFWSAAQSSDFPVLLGCVLVISIATVVGSLLADIIQAVLDPRTRGGLA</sequence>
<evidence type="ECO:0000259" key="8">
    <source>
        <dbReference type="PROSITE" id="PS50928"/>
    </source>
</evidence>
<dbReference type="EMBL" id="BMMQ01000004">
    <property type="protein sequence ID" value="GGO63284.1"/>
    <property type="molecule type" value="Genomic_DNA"/>
</dbReference>
<feature type="transmembrane region" description="Helical" evidence="7">
    <location>
        <begin position="126"/>
        <end position="149"/>
    </location>
</feature>
<dbReference type="InterPro" id="IPR000515">
    <property type="entry name" value="MetI-like"/>
</dbReference>
<keyword evidence="6 7" id="KW-0472">Membrane</keyword>
<evidence type="ECO:0000313" key="10">
    <source>
        <dbReference type="Proteomes" id="UP000638043"/>
    </source>
</evidence>
<protein>
    <submittedName>
        <fullName evidence="9">Diguanylate cyclase</fullName>
    </submittedName>
</protein>
<dbReference type="SUPFAM" id="SSF161098">
    <property type="entry name" value="MetI-like"/>
    <property type="match status" value="1"/>
</dbReference>
<dbReference type="PANTHER" id="PTHR43163:SF6">
    <property type="entry name" value="DIPEPTIDE TRANSPORT SYSTEM PERMEASE PROTEIN DPPB-RELATED"/>
    <property type="match status" value="1"/>
</dbReference>
<dbReference type="PANTHER" id="PTHR43163">
    <property type="entry name" value="DIPEPTIDE TRANSPORT SYSTEM PERMEASE PROTEIN DPPB-RELATED"/>
    <property type="match status" value="1"/>
</dbReference>
<evidence type="ECO:0000313" key="9">
    <source>
        <dbReference type="EMBL" id="GGO63284.1"/>
    </source>
</evidence>
<evidence type="ECO:0000256" key="6">
    <source>
        <dbReference type="ARBA" id="ARBA00023136"/>
    </source>
</evidence>
<keyword evidence="5 7" id="KW-1133">Transmembrane helix</keyword>
<evidence type="ECO:0000256" key="4">
    <source>
        <dbReference type="ARBA" id="ARBA00022692"/>
    </source>
</evidence>
<feature type="transmembrane region" description="Helical" evidence="7">
    <location>
        <begin position="32"/>
        <end position="54"/>
    </location>
</feature>
<keyword evidence="10" id="KW-1185">Reference proteome</keyword>
<feature type="transmembrane region" description="Helical" evidence="7">
    <location>
        <begin position="267"/>
        <end position="289"/>
    </location>
</feature>
<keyword evidence="2 7" id="KW-0813">Transport</keyword>
<dbReference type="Gene3D" id="1.10.3720.10">
    <property type="entry name" value="MetI-like"/>
    <property type="match status" value="1"/>
</dbReference>
<comment type="caution">
    <text evidence="9">The sequence shown here is derived from an EMBL/GenBank/DDBJ whole genome shotgun (WGS) entry which is preliminary data.</text>
</comment>
<dbReference type="InterPro" id="IPR035906">
    <property type="entry name" value="MetI-like_sf"/>
</dbReference>
<dbReference type="RefSeq" id="WP_308423408.1">
    <property type="nucleotide sequence ID" value="NZ_BMMQ01000004.1"/>
</dbReference>
<name>A0ABQ2N1N5_9MICO</name>
<evidence type="ECO:0000256" key="7">
    <source>
        <dbReference type="RuleBase" id="RU363032"/>
    </source>
</evidence>
<reference evidence="10" key="1">
    <citation type="journal article" date="2019" name="Int. J. Syst. Evol. Microbiol.">
        <title>The Global Catalogue of Microorganisms (GCM) 10K type strain sequencing project: providing services to taxonomists for standard genome sequencing and annotation.</title>
        <authorList>
            <consortium name="The Broad Institute Genomics Platform"/>
            <consortium name="The Broad Institute Genome Sequencing Center for Infectious Disease"/>
            <person name="Wu L."/>
            <person name="Ma J."/>
        </authorList>
    </citation>
    <scope>NUCLEOTIDE SEQUENCE [LARGE SCALE GENOMIC DNA]</scope>
    <source>
        <strain evidence="10">CGMCC 4.7181</strain>
    </source>
</reference>
<feature type="transmembrane region" description="Helical" evidence="7">
    <location>
        <begin position="209"/>
        <end position="228"/>
    </location>
</feature>
<evidence type="ECO:0000256" key="3">
    <source>
        <dbReference type="ARBA" id="ARBA00022475"/>
    </source>
</evidence>
<gene>
    <name evidence="9" type="ORF">GCM10010910_15460</name>
</gene>
<organism evidence="9 10">
    <name type="scientific">Microbacterium nanhaiense</name>
    <dbReference type="NCBI Taxonomy" id="1301026"/>
    <lineage>
        <taxon>Bacteria</taxon>
        <taxon>Bacillati</taxon>
        <taxon>Actinomycetota</taxon>
        <taxon>Actinomycetes</taxon>
        <taxon>Micrococcales</taxon>
        <taxon>Microbacteriaceae</taxon>
        <taxon>Microbacterium</taxon>
    </lineage>
</organism>